<evidence type="ECO:0000259" key="5">
    <source>
        <dbReference type="Pfam" id="PF25876"/>
    </source>
</evidence>
<dbReference type="eggNOG" id="COG0845">
    <property type="taxonomic scope" value="Bacteria"/>
</dbReference>
<evidence type="ECO:0000256" key="2">
    <source>
        <dbReference type="ARBA" id="ARBA00009477"/>
    </source>
</evidence>
<organism evidence="9 10">
    <name type="scientific">Aminomonas paucivorans DSM 12260</name>
    <dbReference type="NCBI Taxonomy" id="584708"/>
    <lineage>
        <taxon>Bacteria</taxon>
        <taxon>Thermotogati</taxon>
        <taxon>Synergistota</taxon>
        <taxon>Synergistia</taxon>
        <taxon>Synergistales</taxon>
        <taxon>Synergistaceae</taxon>
        <taxon>Aminomonas</taxon>
    </lineage>
</organism>
<dbReference type="PANTHER" id="PTHR30158">
    <property type="entry name" value="ACRA/E-RELATED COMPONENT OF DRUG EFFLUX TRANSPORTER"/>
    <property type="match status" value="1"/>
</dbReference>
<feature type="transmembrane region" description="Helical" evidence="4">
    <location>
        <begin position="12"/>
        <end position="30"/>
    </location>
</feature>
<dbReference type="Gene3D" id="2.40.30.170">
    <property type="match status" value="1"/>
</dbReference>
<evidence type="ECO:0000256" key="4">
    <source>
        <dbReference type="SAM" id="Phobius"/>
    </source>
</evidence>
<dbReference type="AlphaFoldDB" id="E3D0Y5"/>
<reference evidence="9 10" key="1">
    <citation type="journal article" date="2010" name="Stand. Genomic Sci.">
        <title>Non-contiguous finished genome sequence of Aminomonas paucivorans type strain (GLU-3).</title>
        <authorList>
            <person name="Pitluck S."/>
            <person name="Yasawong M."/>
            <person name="Held B."/>
            <person name="Lapidus A."/>
            <person name="Nolan M."/>
            <person name="Copeland A."/>
            <person name="Lucas S."/>
            <person name="Del Rio T.G."/>
            <person name="Tice H."/>
            <person name="Cheng J.F."/>
            <person name="Chertkov O."/>
            <person name="Goodwin L."/>
            <person name="Tapia R."/>
            <person name="Han C."/>
            <person name="Liolios K."/>
            <person name="Ivanova N."/>
            <person name="Mavromatis K."/>
            <person name="Ovchinnikova G."/>
            <person name="Pati A."/>
            <person name="Chen A."/>
            <person name="Palaniappan K."/>
            <person name="Land M."/>
            <person name="Hauser L."/>
            <person name="Chang Y.J."/>
            <person name="Jeffries C.D."/>
            <person name="Pukall R."/>
            <person name="Spring S."/>
            <person name="Rohde M."/>
            <person name="Sikorski J."/>
            <person name="Goker M."/>
            <person name="Woyke T."/>
            <person name="Bristow J."/>
            <person name="Eisen J.A."/>
            <person name="Markowitz V."/>
            <person name="Hugenholtz P."/>
            <person name="Kyrpides N.C."/>
            <person name="Klenk H.P."/>
        </authorList>
    </citation>
    <scope>NUCLEOTIDE SEQUENCE [LARGE SCALE GENOMIC DNA]</scope>
    <source>
        <strain evidence="9 10">DSM 12260</strain>
    </source>
</reference>
<dbReference type="InterPro" id="IPR058626">
    <property type="entry name" value="MdtA-like_b-barrel"/>
</dbReference>
<dbReference type="InterPro" id="IPR058625">
    <property type="entry name" value="MdtA-like_BSH"/>
</dbReference>
<gene>
    <name evidence="9" type="ORF">Apau_0638</name>
</gene>
<dbReference type="Gene3D" id="1.10.287.470">
    <property type="entry name" value="Helix hairpin bin"/>
    <property type="match status" value="1"/>
</dbReference>
<evidence type="ECO:0000259" key="6">
    <source>
        <dbReference type="Pfam" id="PF25917"/>
    </source>
</evidence>
<dbReference type="EMBL" id="CM001022">
    <property type="protein sequence ID" value="EFQ23067.1"/>
    <property type="molecule type" value="Genomic_DNA"/>
</dbReference>
<dbReference type="PaxDb" id="584708-Apau_0638"/>
<dbReference type="GO" id="GO:0022857">
    <property type="term" value="F:transmembrane transporter activity"/>
    <property type="evidence" value="ECO:0007669"/>
    <property type="project" value="InterPro"/>
</dbReference>
<sequence length="395" mass="42615">MDVEITRSKKPWGLLVLLLLLVAGGGFLAWRHMKEAEKSKASAGAQMPPVVVTAETLKVQDLPLPLEYVGQTAGLKQVEVRARVGGILLRRCYVEGRPVRKGDLLFVIDPAPYKAELDQARGTLQQQKVQLDRAKIEYDRVTALFEKKALSEKDRDDAVASYNGARAAVEAASAAVRQAQINLGYTQVRAPESGITSKETRSEGNLITLDAQGSLLTTIVQVNPLYVDFAIPADEARRNDLLASEGKLKLPPQGLEVRIALGDGSVFPRVGKVNFQDRQVDPATGSIKARAEFPNPDGQMLPGQFVRVQLQGGALKNVILVPQRSVLQTQQGNLVYVLDGKNVPHTRPVVLSAPIGDVQVVEKGLAAGERIVLDGVVKVQPDVPVLVTSGDAPQS</sequence>
<dbReference type="Proteomes" id="UP000005096">
    <property type="component" value="Chromosome"/>
</dbReference>
<dbReference type="Pfam" id="PF25967">
    <property type="entry name" value="RND-MFP_C"/>
    <property type="match status" value="1"/>
</dbReference>
<evidence type="ECO:0000259" key="7">
    <source>
        <dbReference type="Pfam" id="PF25944"/>
    </source>
</evidence>
<dbReference type="GO" id="GO:0030313">
    <property type="term" value="C:cell envelope"/>
    <property type="evidence" value="ECO:0007669"/>
    <property type="project" value="UniProtKB-SubCell"/>
</dbReference>
<dbReference type="Gene3D" id="2.40.420.20">
    <property type="match status" value="1"/>
</dbReference>
<keyword evidence="10" id="KW-1185">Reference proteome</keyword>
<dbReference type="Gene3D" id="2.40.50.100">
    <property type="match status" value="1"/>
</dbReference>
<accession>E3D0Y5</accession>
<proteinExistence type="inferred from homology"/>
<feature type="domain" description="Multidrug resistance protein MdtA-like alpha-helical hairpin" evidence="5">
    <location>
        <begin position="116"/>
        <end position="186"/>
    </location>
</feature>
<dbReference type="InterPro" id="IPR058627">
    <property type="entry name" value="MdtA-like_C"/>
</dbReference>
<comment type="subcellular location">
    <subcellularLocation>
        <location evidence="1">Cell envelope</location>
    </subcellularLocation>
</comment>
<dbReference type="Pfam" id="PF25917">
    <property type="entry name" value="BSH_RND"/>
    <property type="match status" value="1"/>
</dbReference>
<protein>
    <submittedName>
        <fullName evidence="9">Efflux transporter, RND family, MFP subunit</fullName>
    </submittedName>
</protein>
<dbReference type="NCBIfam" id="TIGR01730">
    <property type="entry name" value="RND_mfp"/>
    <property type="match status" value="1"/>
</dbReference>
<evidence type="ECO:0000313" key="9">
    <source>
        <dbReference type="EMBL" id="EFQ23067.1"/>
    </source>
</evidence>
<evidence type="ECO:0000313" key="10">
    <source>
        <dbReference type="Proteomes" id="UP000005096"/>
    </source>
</evidence>
<dbReference type="SUPFAM" id="SSF111369">
    <property type="entry name" value="HlyD-like secretion proteins"/>
    <property type="match status" value="1"/>
</dbReference>
<feature type="domain" description="Multidrug resistance protein MdtA-like beta-barrel" evidence="7">
    <location>
        <begin position="224"/>
        <end position="312"/>
    </location>
</feature>
<dbReference type="HOGENOM" id="CLU_018816_2_1_0"/>
<name>E3D0Y5_9BACT</name>
<evidence type="ECO:0000256" key="3">
    <source>
        <dbReference type="SAM" id="Coils"/>
    </source>
</evidence>
<dbReference type="InterPro" id="IPR006143">
    <property type="entry name" value="RND_pump_MFP"/>
</dbReference>
<feature type="coiled-coil region" evidence="3">
    <location>
        <begin position="117"/>
        <end position="144"/>
    </location>
</feature>
<dbReference type="RefSeq" id="WP_006300226.1">
    <property type="nucleotide sequence ID" value="NZ_CM001022.1"/>
</dbReference>
<dbReference type="GO" id="GO:0005886">
    <property type="term" value="C:plasma membrane"/>
    <property type="evidence" value="ECO:0007669"/>
    <property type="project" value="TreeGrafter"/>
</dbReference>
<keyword evidence="4" id="KW-0472">Membrane</keyword>
<keyword evidence="4" id="KW-1133">Transmembrane helix</keyword>
<feature type="domain" description="Multidrug resistance protein MdtA-like C-terminal permuted SH3" evidence="8">
    <location>
        <begin position="317"/>
        <end position="376"/>
    </location>
</feature>
<evidence type="ECO:0000256" key="1">
    <source>
        <dbReference type="ARBA" id="ARBA00004196"/>
    </source>
</evidence>
<dbReference type="InterPro" id="IPR058624">
    <property type="entry name" value="MdtA-like_HH"/>
</dbReference>
<keyword evidence="3" id="KW-0175">Coiled coil</keyword>
<evidence type="ECO:0000259" key="8">
    <source>
        <dbReference type="Pfam" id="PF25967"/>
    </source>
</evidence>
<comment type="similarity">
    <text evidence="2">Belongs to the membrane fusion protein (MFP) (TC 8.A.1) family.</text>
</comment>
<keyword evidence="4" id="KW-0812">Transmembrane</keyword>
<dbReference type="Pfam" id="PF25944">
    <property type="entry name" value="Beta-barrel_RND"/>
    <property type="match status" value="1"/>
</dbReference>
<dbReference type="STRING" id="584708.Apau_0638"/>
<dbReference type="Pfam" id="PF25876">
    <property type="entry name" value="HH_MFP_RND"/>
    <property type="match status" value="1"/>
</dbReference>
<feature type="domain" description="Multidrug resistance protein MdtA-like barrel-sandwich hybrid" evidence="6">
    <location>
        <begin position="77"/>
        <end position="217"/>
    </location>
</feature>
<dbReference type="GO" id="GO:0046677">
    <property type="term" value="P:response to antibiotic"/>
    <property type="evidence" value="ECO:0007669"/>
    <property type="project" value="TreeGrafter"/>
</dbReference>